<evidence type="ECO:0000313" key="2">
    <source>
        <dbReference type="EMBL" id="KPL14110.1"/>
    </source>
</evidence>
<dbReference type="InterPro" id="IPR016181">
    <property type="entry name" value="Acyl_CoA_acyltransferase"/>
</dbReference>
<dbReference type="SUPFAM" id="SSF55729">
    <property type="entry name" value="Acyl-CoA N-acyltransferases (Nat)"/>
    <property type="match status" value="1"/>
</dbReference>
<dbReference type="PANTHER" id="PTHR47237">
    <property type="entry name" value="SLL0310 PROTEIN"/>
    <property type="match status" value="1"/>
</dbReference>
<dbReference type="InterPro" id="IPR041496">
    <property type="entry name" value="YitH/HolE_GNAT"/>
</dbReference>
<dbReference type="EMBL" id="LJVE01000066">
    <property type="protein sequence ID" value="KPL14110.1"/>
    <property type="molecule type" value="Genomic_DNA"/>
</dbReference>
<dbReference type="InterPro" id="IPR052729">
    <property type="entry name" value="Acyl/Acetyltrans_Enzymes"/>
</dbReference>
<comment type="caution">
    <text evidence="2">The sequence shown here is derived from an EMBL/GenBank/DDBJ whole genome shotgun (WGS) entry which is preliminary data.</text>
</comment>
<dbReference type="Proteomes" id="UP000050975">
    <property type="component" value="Unassembled WGS sequence"/>
</dbReference>
<proteinExistence type="predicted"/>
<evidence type="ECO:0000313" key="3">
    <source>
        <dbReference type="Proteomes" id="UP000050975"/>
    </source>
</evidence>
<dbReference type="Pfam" id="PF18014">
    <property type="entry name" value="Acetyltransf_18"/>
    <property type="match status" value="1"/>
</dbReference>
<dbReference type="PROSITE" id="PS51186">
    <property type="entry name" value="GNAT"/>
    <property type="match status" value="1"/>
</dbReference>
<dbReference type="GO" id="GO:0016747">
    <property type="term" value="F:acyltransferase activity, transferring groups other than amino-acyl groups"/>
    <property type="evidence" value="ECO:0007669"/>
    <property type="project" value="InterPro"/>
</dbReference>
<evidence type="ECO:0000259" key="1">
    <source>
        <dbReference type="PROSITE" id="PS51186"/>
    </source>
</evidence>
<accession>A0A0S8JZV9</accession>
<dbReference type="Gene3D" id="3.40.630.90">
    <property type="match status" value="1"/>
</dbReference>
<dbReference type="CDD" id="cd04301">
    <property type="entry name" value="NAT_SF"/>
    <property type="match status" value="1"/>
</dbReference>
<dbReference type="AlphaFoldDB" id="A0A0S8JZV9"/>
<sequence>MIEIKKMEHSDIAFAKYLTDIEQWGHLENDFRRLLHLDPNGCFVAWQDDNRVGTVTTVSYGDYAFLGNIIVKEEHRGGIVGPRLMQHAIGYLDEKGIKTIELDGVFSAIAMYRYIGFRDKYRSLRLFREPDRGFDAEYGTSCAASIDDLISFDHKQTGIERGGMLHNLLQEFPNHTFCVKEDRLQAYAIVRERATRTLAIGPLVAEGPNVCDILLSAILATFKNEYMTIGVPEINSAAIEIMLHKGFKRSPPSMRMYRGPRIDYERHVYGIISADVG</sequence>
<organism evidence="2 3">
    <name type="scientific">candidate division WOR_3 bacterium SM1_77</name>
    <dbReference type="NCBI Taxonomy" id="1703778"/>
    <lineage>
        <taxon>Bacteria</taxon>
        <taxon>Bacteria division WOR-3</taxon>
    </lineage>
</organism>
<reference evidence="2 3" key="1">
    <citation type="journal article" date="2015" name="Microbiome">
        <title>Genomic resolution of linkages in carbon, nitrogen, and sulfur cycling among widespread estuary sediment bacteria.</title>
        <authorList>
            <person name="Baker B.J."/>
            <person name="Lazar C.S."/>
            <person name="Teske A.P."/>
            <person name="Dick G.J."/>
        </authorList>
    </citation>
    <scope>NUCLEOTIDE SEQUENCE [LARGE SCALE GENOMIC DNA]</scope>
    <source>
        <strain evidence="2">SM1_77</strain>
    </source>
</reference>
<dbReference type="Pfam" id="PF00583">
    <property type="entry name" value="Acetyltransf_1"/>
    <property type="match status" value="1"/>
</dbReference>
<feature type="domain" description="N-acetyltransferase" evidence="1">
    <location>
        <begin position="2"/>
        <end position="132"/>
    </location>
</feature>
<protein>
    <recommendedName>
        <fullName evidence="1">N-acetyltransferase domain-containing protein</fullName>
    </recommendedName>
</protein>
<dbReference type="PANTHER" id="PTHR47237:SF2">
    <property type="entry name" value="BLL4206 PROTEIN"/>
    <property type="match status" value="1"/>
</dbReference>
<dbReference type="InterPro" id="IPR000182">
    <property type="entry name" value="GNAT_dom"/>
</dbReference>
<gene>
    <name evidence="2" type="ORF">AMJ74_04015</name>
</gene>
<dbReference type="Gene3D" id="3.40.630.30">
    <property type="match status" value="1"/>
</dbReference>
<name>A0A0S8JZV9_UNCW3</name>